<dbReference type="Gene3D" id="3.40.50.1000">
    <property type="entry name" value="HAD superfamily/HAD-like"/>
    <property type="match status" value="1"/>
</dbReference>
<dbReference type="SFLD" id="SFLDG01125">
    <property type="entry name" value="C1.1:_Acid_Phosphatase_Like"/>
    <property type="match status" value="1"/>
</dbReference>
<feature type="chain" id="PRO_5046792058" evidence="2">
    <location>
        <begin position="21"/>
        <end position="266"/>
    </location>
</feature>
<keyword evidence="1 2" id="KW-0732">Signal</keyword>
<feature type="signal peptide" evidence="2">
    <location>
        <begin position="1"/>
        <end position="20"/>
    </location>
</feature>
<organism evidence="3 4">
    <name type="scientific">Falsiporphyromonas endometrii</name>
    <dbReference type="NCBI Taxonomy" id="1387297"/>
    <lineage>
        <taxon>Bacteria</taxon>
        <taxon>Pseudomonadati</taxon>
        <taxon>Bacteroidota</taxon>
        <taxon>Bacteroidia</taxon>
        <taxon>Bacteroidales</taxon>
        <taxon>Porphyromonadaceae</taxon>
        <taxon>Falsiporphyromonas</taxon>
    </lineage>
</organism>
<gene>
    <name evidence="3" type="ORF">ACFO3G_07360</name>
</gene>
<dbReference type="InterPro" id="IPR005519">
    <property type="entry name" value="Acid_phosphat_B-like"/>
</dbReference>
<keyword evidence="3" id="KW-0449">Lipoprotein</keyword>
<protein>
    <submittedName>
        <fullName evidence="3">5'-nucleotidase, lipoprotein e(P4) family</fullName>
    </submittedName>
</protein>
<evidence type="ECO:0000313" key="4">
    <source>
        <dbReference type="Proteomes" id="UP001596020"/>
    </source>
</evidence>
<dbReference type="InterPro" id="IPR036412">
    <property type="entry name" value="HAD-like_sf"/>
</dbReference>
<dbReference type="SUPFAM" id="SSF56784">
    <property type="entry name" value="HAD-like"/>
    <property type="match status" value="1"/>
</dbReference>
<dbReference type="Pfam" id="PF03767">
    <property type="entry name" value="Acid_phosphat_B"/>
    <property type="match status" value="1"/>
</dbReference>
<sequence length="266" mass="29893">MKLKNIGTVMISCATAFLLASCGTTKCEQAGQYTLGGKLYTSAWIQRSAEYKALCLQAYNIATERIDNLTSKPHSKPLAIVTDIDETIVDNSPNCVHNAIKGEDYSSQSWHEWCAKGEAKPLEGAIAFFNHAAQKGVTVFYISNRDHKDRQGTLKNLQKLGFPFADEEHLVTRDNTSDKQPRRDMVLKNYDIVMLLGDNLGDFESVFDSANENVRNEAVKKFANQFGNKFIVLPNPNYGTWEKAMNGGYPSLKERDQKLFKELTTY</sequence>
<dbReference type="EMBL" id="JBHSGO010000198">
    <property type="protein sequence ID" value="MFC4666412.1"/>
    <property type="molecule type" value="Genomic_DNA"/>
</dbReference>
<dbReference type="InterPro" id="IPR023214">
    <property type="entry name" value="HAD_sf"/>
</dbReference>
<keyword evidence="4" id="KW-1185">Reference proteome</keyword>
<dbReference type="NCBIfam" id="TIGR01533">
    <property type="entry name" value="lipo_e_P4"/>
    <property type="match status" value="1"/>
</dbReference>
<evidence type="ECO:0000313" key="3">
    <source>
        <dbReference type="EMBL" id="MFC4666412.1"/>
    </source>
</evidence>
<dbReference type="PIRSF" id="PIRSF019271">
    <property type="entry name" value="Acid_Ptase_C"/>
    <property type="match status" value="1"/>
</dbReference>
<dbReference type="PANTHER" id="PTHR31284:SF10">
    <property type="entry name" value="ACID PHOSPHATASE-LIKE PROTEIN"/>
    <property type="match status" value="1"/>
</dbReference>
<reference evidence="4" key="1">
    <citation type="journal article" date="2019" name="Int. J. Syst. Evol. Microbiol.">
        <title>The Global Catalogue of Microorganisms (GCM) 10K type strain sequencing project: providing services to taxonomists for standard genome sequencing and annotation.</title>
        <authorList>
            <consortium name="The Broad Institute Genomics Platform"/>
            <consortium name="The Broad Institute Genome Sequencing Center for Infectious Disease"/>
            <person name="Wu L."/>
            <person name="Ma J."/>
        </authorList>
    </citation>
    <scope>NUCLEOTIDE SEQUENCE [LARGE SCALE GENOMIC DNA]</scope>
    <source>
        <strain evidence="4">CGMCC 4.7357</strain>
    </source>
</reference>
<dbReference type="SFLD" id="SFLDS00003">
    <property type="entry name" value="Haloacid_Dehalogenase"/>
    <property type="match status" value="1"/>
</dbReference>
<comment type="caution">
    <text evidence="3">The sequence shown here is derived from an EMBL/GenBank/DDBJ whole genome shotgun (WGS) entry which is preliminary data.</text>
</comment>
<proteinExistence type="predicted"/>
<evidence type="ECO:0000256" key="1">
    <source>
        <dbReference type="ARBA" id="ARBA00022729"/>
    </source>
</evidence>
<dbReference type="RefSeq" id="WP_380079454.1">
    <property type="nucleotide sequence ID" value="NZ_JBHSGO010000198.1"/>
</dbReference>
<dbReference type="InterPro" id="IPR006423">
    <property type="entry name" value="Lipo_e_P4"/>
</dbReference>
<dbReference type="CDD" id="cd07534">
    <property type="entry name" value="HAD_CAP"/>
    <property type="match status" value="1"/>
</dbReference>
<dbReference type="PANTHER" id="PTHR31284">
    <property type="entry name" value="ACID PHOSPHATASE-LIKE PROTEIN"/>
    <property type="match status" value="1"/>
</dbReference>
<dbReference type="PROSITE" id="PS51257">
    <property type="entry name" value="PROKAR_LIPOPROTEIN"/>
    <property type="match status" value="1"/>
</dbReference>
<evidence type="ECO:0000256" key="2">
    <source>
        <dbReference type="SAM" id="SignalP"/>
    </source>
</evidence>
<name>A0ABV9K8N9_9PORP</name>
<dbReference type="Proteomes" id="UP001596020">
    <property type="component" value="Unassembled WGS sequence"/>
</dbReference>
<accession>A0ABV9K8N9</accession>